<sequence length="474" mass="53290">MVDNTCRCDYTVGFAFVTEPRDNCGCIPTEEDCMCYLVTCPKEMQLDQDYNCSSREDLTLTFNCPPINKTAEETKAPPILKVKQYHQTNNMTEGQNERLKDKISPEEAVEKLRIIIELLEQLLSNNEFDKDFQQELSAASPNYMEVLHTYKRDLLRNDCGIIIAGETSAGKTTLINQLVGKKVFFISNLAATGSVCRIRNSTSMSIKTYTKEERPISEENAENLIALKSLIKKYTDVEGNPPELVDIYLPVPILKGNVIIVDTPGIGENQKLDNILLDFLPHAVSFLFIVNANNAGGIHEDRSVCSLFLNSDPDLDVRDQTESSDANTKLSTDGAVSLFSTVLSNALEQQKNNIIQHFESRFANKSEKATGVDATDFSFKHEGNRIQHSFNTERSDELSKIDSYIKFNSLDTASRLIAEEKETLRKRNKVLKIADKHGWDTVQQYLDSPLADNKDNAVHLQSAIARANSRRRNS</sequence>
<keyword evidence="3" id="KW-1185">Reference proteome</keyword>
<dbReference type="InterPro" id="IPR027417">
    <property type="entry name" value="P-loop_NTPase"/>
</dbReference>
<dbReference type="SUPFAM" id="SSF52540">
    <property type="entry name" value="P-loop containing nucleoside triphosphate hydrolases"/>
    <property type="match status" value="1"/>
</dbReference>
<evidence type="ECO:0000313" key="3">
    <source>
        <dbReference type="Proteomes" id="UP000507470"/>
    </source>
</evidence>
<dbReference type="EMBL" id="CACVKT020009846">
    <property type="protein sequence ID" value="CAC5423696.1"/>
    <property type="molecule type" value="Genomic_DNA"/>
</dbReference>
<accession>A0A6J8EVB7</accession>
<dbReference type="AlphaFoldDB" id="A0A6J8EVB7"/>
<feature type="domain" description="Dynamin N-terminal" evidence="1">
    <location>
        <begin position="161"/>
        <end position="295"/>
    </location>
</feature>
<dbReference type="Gene3D" id="3.40.50.300">
    <property type="entry name" value="P-loop containing nucleotide triphosphate hydrolases"/>
    <property type="match status" value="1"/>
</dbReference>
<dbReference type="OrthoDB" id="8927528at2759"/>
<dbReference type="Pfam" id="PF00350">
    <property type="entry name" value="Dynamin_N"/>
    <property type="match status" value="1"/>
</dbReference>
<organism evidence="2 3">
    <name type="scientific">Mytilus coruscus</name>
    <name type="common">Sea mussel</name>
    <dbReference type="NCBI Taxonomy" id="42192"/>
    <lineage>
        <taxon>Eukaryota</taxon>
        <taxon>Metazoa</taxon>
        <taxon>Spiralia</taxon>
        <taxon>Lophotrochozoa</taxon>
        <taxon>Mollusca</taxon>
        <taxon>Bivalvia</taxon>
        <taxon>Autobranchia</taxon>
        <taxon>Pteriomorphia</taxon>
        <taxon>Mytilida</taxon>
        <taxon>Mytiloidea</taxon>
        <taxon>Mytilidae</taxon>
        <taxon>Mytilinae</taxon>
        <taxon>Mytilus</taxon>
    </lineage>
</organism>
<gene>
    <name evidence="2" type="ORF">MCOR_55666</name>
</gene>
<dbReference type="PANTHER" id="PTHR26392:SF92">
    <property type="entry name" value="PROTEIN KINASE DOMAIN-CONTAINING PROTEIN"/>
    <property type="match status" value="1"/>
</dbReference>
<evidence type="ECO:0000259" key="1">
    <source>
        <dbReference type="Pfam" id="PF00350"/>
    </source>
</evidence>
<dbReference type="Proteomes" id="UP000507470">
    <property type="component" value="Unassembled WGS sequence"/>
</dbReference>
<name>A0A6J8EVB7_MYTCO</name>
<reference evidence="2 3" key="1">
    <citation type="submission" date="2020-06" db="EMBL/GenBank/DDBJ databases">
        <authorList>
            <person name="Li R."/>
            <person name="Bekaert M."/>
        </authorList>
    </citation>
    <scope>NUCLEOTIDE SEQUENCE [LARGE SCALE GENOMIC DNA]</scope>
    <source>
        <strain evidence="3">wild</strain>
    </source>
</reference>
<dbReference type="InterPro" id="IPR045063">
    <property type="entry name" value="Dynamin_N"/>
</dbReference>
<dbReference type="PANTHER" id="PTHR26392">
    <property type="entry name" value="MITOGEN-ACTIVATED PROTEIN KINASE KINASE KINASE 7-RELATED"/>
    <property type="match status" value="1"/>
</dbReference>
<proteinExistence type="predicted"/>
<evidence type="ECO:0000313" key="2">
    <source>
        <dbReference type="EMBL" id="CAC5423696.1"/>
    </source>
</evidence>
<protein>
    <recommendedName>
        <fullName evidence="1">Dynamin N-terminal domain-containing protein</fullName>
    </recommendedName>
</protein>